<dbReference type="PANTHER" id="PTHR21093">
    <property type="entry name" value="DIVERGENT PROTEIN KINASE DOMAIN 1C-RELATED"/>
    <property type="match status" value="1"/>
</dbReference>
<comment type="subcellular location">
    <subcellularLocation>
        <location evidence="1">Endoplasmic reticulum membrane</location>
        <topology evidence="1">Single-pass type II membrane protein</topology>
    </subcellularLocation>
</comment>
<proteinExistence type="inferred from homology"/>
<reference evidence="11 12" key="1">
    <citation type="submission" date="2019-01" db="EMBL/GenBank/DDBJ databases">
        <title>Draft Genome and Complete Hox-Cluster Characterization of the Sterlet Sturgeon (Acipenser ruthenus).</title>
        <authorList>
            <person name="Wei Q."/>
        </authorList>
    </citation>
    <scope>NUCLEOTIDE SEQUENCE [LARGE SCALE GENOMIC DNA]</scope>
    <source>
        <strain evidence="11">WHYD16114868_AA</strain>
        <tissue evidence="11">Blood</tissue>
    </source>
</reference>
<sequence>MDVGEMNNVNCDGYKEGILTGDLCEDLCISKQVVYQRCLYYEKGKKVIQADWAGIPIILKSKLENFSSYDNFGMLDYQEMQDVSTMDIVFYAALEIKNLLGLELINTTVPKLWTKHLQGRVEPYSKAELATMWSLLQQEEYTFFKILQDLSKHVVKVLGSCGHFYAVEYLIAGHAWNQNLFSLEELFGSSVTGHNNKALRGAIHTIALSFLDMVKHFENDFSYHLHLCDIKPENFAIRKDLTVVAIDVDMAFFEPKMRDILQQNCTNDEDCNFFDCFSKCDMQRNRCGAKRINSNLQCDGYKEGILTGDLCEDLCISKQVVYQRCLYYEKGKKVIQADWAGIPIILKSKLENFSSYDNFGMLDYQEMQDVSTMDIVFYAALEIKNLLGLELINTTVPKLWTKHLQGRVEPYSKAELATMWSLLQQEEYTFFKILQDLSKHVVKVLGSCGHFYAVEYLIAGHAWNQNLFSLEELFGSSVTGHNNKALRGAIHTIALSFLDMVKHFENDFSYHLHLCDIKPENFAIRKDLTVVAIDVDMAFFEPKMRDILQQNCTNDEDCNFFDCFSKCDMQRNRCGAKRINSNLQVICDKMFRHWFSPSLIGSRASLPLQVELQKAVQRCAVPTEEYPKNKKDHRTLFSQLYGLLQASQRQLQE</sequence>
<keyword evidence="7" id="KW-0472">Membrane</keyword>
<evidence type="ECO:0000313" key="11">
    <source>
        <dbReference type="EMBL" id="RXN00697.1"/>
    </source>
</evidence>
<keyword evidence="6" id="KW-1133">Transmembrane helix</keyword>
<dbReference type="EMBL" id="SCEB01000141">
    <property type="protein sequence ID" value="RXN00697.1"/>
    <property type="molecule type" value="Genomic_DNA"/>
</dbReference>
<dbReference type="AlphaFoldDB" id="A0A662YXA9"/>
<evidence type="ECO:0000256" key="2">
    <source>
        <dbReference type="ARBA" id="ARBA00006338"/>
    </source>
</evidence>
<evidence type="ECO:0000259" key="9">
    <source>
        <dbReference type="Pfam" id="PF12260"/>
    </source>
</evidence>
<gene>
    <name evidence="11" type="ORF">EOD39_8876</name>
</gene>
<dbReference type="Pfam" id="PF12260">
    <property type="entry name" value="PIP49_C"/>
    <property type="match status" value="2"/>
</dbReference>
<feature type="domain" description="FAM69 protein-kinase" evidence="9">
    <location>
        <begin position="419"/>
        <end position="620"/>
    </location>
</feature>
<keyword evidence="3" id="KW-0812">Transmembrane</keyword>
<evidence type="ECO:0000256" key="6">
    <source>
        <dbReference type="ARBA" id="ARBA00022989"/>
    </source>
</evidence>
<protein>
    <submittedName>
        <fullName evidence="11">Protein FAM69C</fullName>
    </submittedName>
</protein>
<dbReference type="Proteomes" id="UP000289886">
    <property type="component" value="Unassembled WGS sequence"/>
</dbReference>
<dbReference type="InterPro" id="IPR029244">
    <property type="entry name" value="FAM69_N"/>
</dbReference>
<organism evidence="11 12">
    <name type="scientific">Acipenser ruthenus</name>
    <name type="common">Sterlet sturgeon</name>
    <dbReference type="NCBI Taxonomy" id="7906"/>
    <lineage>
        <taxon>Eukaryota</taxon>
        <taxon>Metazoa</taxon>
        <taxon>Chordata</taxon>
        <taxon>Craniata</taxon>
        <taxon>Vertebrata</taxon>
        <taxon>Euteleostomi</taxon>
        <taxon>Actinopterygii</taxon>
        <taxon>Chondrostei</taxon>
        <taxon>Acipenseriformes</taxon>
        <taxon>Acipenseridae</taxon>
        <taxon>Acipenser</taxon>
    </lineage>
</organism>
<keyword evidence="8" id="KW-1015">Disulfide bond</keyword>
<evidence type="ECO:0000313" key="12">
    <source>
        <dbReference type="Proteomes" id="UP000289886"/>
    </source>
</evidence>
<comment type="similarity">
    <text evidence="2">Belongs to the DIPK family.</text>
</comment>
<dbReference type="Pfam" id="PF14875">
    <property type="entry name" value="PIP49_N"/>
    <property type="match status" value="1"/>
</dbReference>
<comment type="caution">
    <text evidence="11">The sequence shown here is derived from an EMBL/GenBank/DDBJ whole genome shotgun (WGS) entry which is preliminary data.</text>
</comment>
<keyword evidence="12" id="KW-1185">Reference proteome</keyword>
<evidence type="ECO:0000256" key="8">
    <source>
        <dbReference type="ARBA" id="ARBA00023157"/>
    </source>
</evidence>
<evidence type="ECO:0000256" key="1">
    <source>
        <dbReference type="ARBA" id="ARBA00004648"/>
    </source>
</evidence>
<evidence type="ECO:0000256" key="7">
    <source>
        <dbReference type="ARBA" id="ARBA00023136"/>
    </source>
</evidence>
<keyword evidence="5" id="KW-0735">Signal-anchor</keyword>
<dbReference type="GO" id="GO:0005789">
    <property type="term" value="C:endoplasmic reticulum membrane"/>
    <property type="evidence" value="ECO:0007669"/>
    <property type="project" value="UniProtKB-SubCell"/>
</dbReference>
<feature type="domain" description="FAM69 N-terminal" evidence="10">
    <location>
        <begin position="6"/>
        <end position="71"/>
    </location>
</feature>
<evidence type="ECO:0000256" key="4">
    <source>
        <dbReference type="ARBA" id="ARBA00022824"/>
    </source>
</evidence>
<evidence type="ECO:0000256" key="5">
    <source>
        <dbReference type="ARBA" id="ARBA00022968"/>
    </source>
</evidence>
<dbReference type="PANTHER" id="PTHR21093:SF2">
    <property type="entry name" value="DIVERGENT PROTEIN KINASE DOMAIN 1C"/>
    <property type="match status" value="1"/>
</dbReference>
<accession>A0A662YXA9</accession>
<keyword evidence="4" id="KW-0256">Endoplasmic reticulum</keyword>
<evidence type="ECO:0000259" key="10">
    <source>
        <dbReference type="Pfam" id="PF14875"/>
    </source>
</evidence>
<feature type="domain" description="FAM69 protein-kinase" evidence="9">
    <location>
        <begin position="132"/>
        <end position="304"/>
    </location>
</feature>
<evidence type="ECO:0000256" key="3">
    <source>
        <dbReference type="ARBA" id="ARBA00022692"/>
    </source>
</evidence>
<name>A0A662YXA9_ACIRT</name>
<dbReference type="InterPro" id="IPR022049">
    <property type="entry name" value="FAM69_kinase_dom"/>
</dbReference>